<accession>A0A1Y5TN39</accession>
<dbReference type="AlphaFoldDB" id="A0A1Y5TN39"/>
<gene>
    <name evidence="2" type="ORF">PEL8287_03768</name>
</gene>
<feature type="region of interest" description="Disordered" evidence="1">
    <location>
        <begin position="39"/>
        <end position="62"/>
    </location>
</feature>
<evidence type="ECO:0000313" key="2">
    <source>
        <dbReference type="EMBL" id="SLN68007.1"/>
    </source>
</evidence>
<sequence>MLGEQPNHTKDDDSAVPSQLRGTREGLFHLLWQMNKSTAANIDSTQKPPSGAVSARLDKNQKKNDWQKIMQADTFFFRE</sequence>
<feature type="region of interest" description="Disordered" evidence="1">
    <location>
        <begin position="1"/>
        <end position="20"/>
    </location>
</feature>
<protein>
    <submittedName>
        <fullName evidence="2">Uncharacterized protein</fullName>
    </submittedName>
</protein>
<dbReference type="Proteomes" id="UP000193827">
    <property type="component" value="Unassembled WGS sequence"/>
</dbReference>
<keyword evidence="3" id="KW-1185">Reference proteome</keyword>
<name>A0A1Y5TN39_9RHOB</name>
<proteinExistence type="predicted"/>
<evidence type="ECO:0000256" key="1">
    <source>
        <dbReference type="SAM" id="MobiDB-lite"/>
    </source>
</evidence>
<organism evidence="2 3">
    <name type="scientific">Roseovarius litorisediminis</name>
    <dbReference type="NCBI Taxonomy" id="1312363"/>
    <lineage>
        <taxon>Bacteria</taxon>
        <taxon>Pseudomonadati</taxon>
        <taxon>Pseudomonadota</taxon>
        <taxon>Alphaproteobacteria</taxon>
        <taxon>Rhodobacterales</taxon>
        <taxon>Roseobacteraceae</taxon>
        <taxon>Roseovarius</taxon>
    </lineage>
</organism>
<feature type="compositionally biased region" description="Polar residues" evidence="1">
    <location>
        <begin position="39"/>
        <end position="48"/>
    </location>
</feature>
<dbReference type="EMBL" id="FWFL01000015">
    <property type="protein sequence ID" value="SLN68007.1"/>
    <property type="molecule type" value="Genomic_DNA"/>
</dbReference>
<reference evidence="2 3" key="1">
    <citation type="submission" date="2017-03" db="EMBL/GenBank/DDBJ databases">
        <authorList>
            <person name="Afonso C.L."/>
            <person name="Miller P.J."/>
            <person name="Scott M.A."/>
            <person name="Spackman E."/>
            <person name="Goraichik I."/>
            <person name="Dimitrov K.M."/>
            <person name="Suarez D.L."/>
            <person name="Swayne D.E."/>
        </authorList>
    </citation>
    <scope>NUCLEOTIDE SEQUENCE [LARGE SCALE GENOMIC DNA]</scope>
    <source>
        <strain evidence="2 3">CECT 8287</strain>
    </source>
</reference>
<dbReference type="RefSeq" id="WP_085893966.1">
    <property type="nucleotide sequence ID" value="NZ_FWFL01000015.1"/>
</dbReference>
<evidence type="ECO:0000313" key="3">
    <source>
        <dbReference type="Proteomes" id="UP000193827"/>
    </source>
</evidence>